<name>A0A401LAU1_9FIRM</name>
<dbReference type="InterPro" id="IPR036746">
    <property type="entry name" value="TT1725-like_sf"/>
</dbReference>
<dbReference type="RefSeq" id="WP_016407207.1">
    <property type="nucleotide sequence ID" value="NZ_DAVZTY010000020.1"/>
</dbReference>
<comment type="caution">
    <text evidence="1">The sequence shown here is derived from an EMBL/GenBank/DDBJ whole genome shotgun (WGS) entry which is preliminary data.</text>
</comment>
<organism evidence="1 2">
    <name type="scientific">Anaerotignum faecicola</name>
    <dbReference type="NCBI Taxonomy" id="2358141"/>
    <lineage>
        <taxon>Bacteria</taxon>
        <taxon>Bacillati</taxon>
        <taxon>Bacillota</taxon>
        <taxon>Clostridia</taxon>
        <taxon>Lachnospirales</taxon>
        <taxon>Anaerotignaceae</taxon>
        <taxon>Anaerotignum</taxon>
    </lineage>
</organism>
<dbReference type="Pfam" id="PF04456">
    <property type="entry name" value="DUF503"/>
    <property type="match status" value="1"/>
</dbReference>
<proteinExistence type="predicted"/>
<dbReference type="OrthoDB" id="9809023at2"/>
<gene>
    <name evidence="1" type="ORF">KGMB03357_02710</name>
</gene>
<dbReference type="InterPro" id="IPR007546">
    <property type="entry name" value="DUF503"/>
</dbReference>
<dbReference type="Gene3D" id="3.30.70.1120">
    <property type="entry name" value="TT1725-like"/>
    <property type="match status" value="1"/>
</dbReference>
<dbReference type="EMBL" id="BHVZ01000001">
    <property type="protein sequence ID" value="GCB28610.1"/>
    <property type="molecule type" value="Genomic_DNA"/>
</dbReference>
<evidence type="ECO:0008006" key="3">
    <source>
        <dbReference type="Google" id="ProtNLM"/>
    </source>
</evidence>
<dbReference type="AlphaFoldDB" id="A0A401LAU1"/>
<reference evidence="1 2" key="1">
    <citation type="submission" date="2018-10" db="EMBL/GenBank/DDBJ databases">
        <title>Draft Genome Sequence of Anaerotignum sp. KCTC 15736.</title>
        <authorList>
            <person name="Choi S.H."/>
            <person name="Kim J.S."/>
            <person name="Kang S.W."/>
            <person name="Lee J.S."/>
            <person name="Park S.H."/>
        </authorList>
    </citation>
    <scope>NUCLEOTIDE SEQUENCE [LARGE SCALE GENOMIC DNA]</scope>
    <source>
        <strain evidence="1 2">KCTC 15736</strain>
    </source>
</reference>
<evidence type="ECO:0000313" key="1">
    <source>
        <dbReference type="EMBL" id="GCB28610.1"/>
    </source>
</evidence>
<dbReference type="PANTHER" id="PTHR36441:SF1">
    <property type="entry name" value="DUF503 DOMAIN-CONTAINING PROTEIN"/>
    <property type="match status" value="1"/>
</dbReference>
<dbReference type="GeneID" id="86193271"/>
<dbReference type="SUPFAM" id="SSF103007">
    <property type="entry name" value="Hypothetical protein TT1725"/>
    <property type="match status" value="1"/>
</dbReference>
<sequence length="93" mass="10797">MFVGICEATFRAEWVSSLKEKRMVVKSLVEKTRHKFNASVAEVDRQEEHKMLVVGFACVSNEKSHAERMLQHILDFMEKSTEAELISAEYEVY</sequence>
<protein>
    <recommendedName>
        <fullName evidence="3">DUF503 domain-containing protein</fullName>
    </recommendedName>
</protein>
<dbReference type="PANTHER" id="PTHR36441">
    <property type="entry name" value="HYPOTHETICAL CYTOSOLIC PROTEIN"/>
    <property type="match status" value="1"/>
</dbReference>
<accession>A0A401LAU1</accession>
<evidence type="ECO:0000313" key="2">
    <source>
        <dbReference type="Proteomes" id="UP000287361"/>
    </source>
</evidence>
<keyword evidence="2" id="KW-1185">Reference proteome</keyword>
<dbReference type="Proteomes" id="UP000287361">
    <property type="component" value="Unassembled WGS sequence"/>
</dbReference>